<dbReference type="STRING" id="436010.A0A166W1S0"/>
<name>A0A166W1S0_9AGAM</name>
<sequence length="118" mass="13620">MPNEDAFKLNRTPKATRRDTDPFSEERVQEILAKVTVGADLTEDQKCRVTELITEFADVFALSLSEVHTVDWFKHKLNLDPNVKLPRRTGQRPITGAQKDWFFTILDEMEEACVIQKV</sequence>
<evidence type="ECO:0000313" key="3">
    <source>
        <dbReference type="Proteomes" id="UP000076532"/>
    </source>
</evidence>
<feature type="non-terminal residue" evidence="2">
    <location>
        <position position="118"/>
    </location>
</feature>
<proteinExistence type="predicted"/>
<feature type="region of interest" description="Disordered" evidence="1">
    <location>
        <begin position="1"/>
        <end position="23"/>
    </location>
</feature>
<organism evidence="2 3">
    <name type="scientific">Athelia psychrophila</name>
    <dbReference type="NCBI Taxonomy" id="1759441"/>
    <lineage>
        <taxon>Eukaryota</taxon>
        <taxon>Fungi</taxon>
        <taxon>Dikarya</taxon>
        <taxon>Basidiomycota</taxon>
        <taxon>Agaricomycotina</taxon>
        <taxon>Agaricomycetes</taxon>
        <taxon>Agaricomycetidae</taxon>
        <taxon>Atheliales</taxon>
        <taxon>Atheliaceae</taxon>
        <taxon>Athelia</taxon>
    </lineage>
</organism>
<reference evidence="2 3" key="1">
    <citation type="journal article" date="2016" name="Mol. Biol. Evol.">
        <title>Comparative Genomics of Early-Diverging Mushroom-Forming Fungi Provides Insights into the Origins of Lignocellulose Decay Capabilities.</title>
        <authorList>
            <person name="Nagy L.G."/>
            <person name="Riley R."/>
            <person name="Tritt A."/>
            <person name="Adam C."/>
            <person name="Daum C."/>
            <person name="Floudas D."/>
            <person name="Sun H."/>
            <person name="Yadav J.S."/>
            <person name="Pangilinan J."/>
            <person name="Larsson K.H."/>
            <person name="Matsuura K."/>
            <person name="Barry K."/>
            <person name="Labutti K."/>
            <person name="Kuo R."/>
            <person name="Ohm R.A."/>
            <person name="Bhattacharya S.S."/>
            <person name="Shirouzu T."/>
            <person name="Yoshinaga Y."/>
            <person name="Martin F.M."/>
            <person name="Grigoriev I.V."/>
            <person name="Hibbett D.S."/>
        </authorList>
    </citation>
    <scope>NUCLEOTIDE SEQUENCE [LARGE SCALE GENOMIC DNA]</scope>
    <source>
        <strain evidence="2 3">CBS 109695</strain>
    </source>
</reference>
<keyword evidence="3" id="KW-1185">Reference proteome</keyword>
<dbReference type="Proteomes" id="UP000076532">
    <property type="component" value="Unassembled WGS sequence"/>
</dbReference>
<dbReference type="OrthoDB" id="3363652at2759"/>
<dbReference type="AlphaFoldDB" id="A0A166W1S0"/>
<evidence type="ECO:0000313" key="2">
    <source>
        <dbReference type="EMBL" id="KZP33293.1"/>
    </source>
</evidence>
<evidence type="ECO:0000256" key="1">
    <source>
        <dbReference type="SAM" id="MobiDB-lite"/>
    </source>
</evidence>
<accession>A0A166W1S0</accession>
<dbReference type="EMBL" id="KV417483">
    <property type="protein sequence ID" value="KZP33293.1"/>
    <property type="molecule type" value="Genomic_DNA"/>
</dbReference>
<protein>
    <submittedName>
        <fullName evidence="2">Uncharacterized protein</fullName>
    </submittedName>
</protein>
<gene>
    <name evidence="2" type="ORF">FIBSPDRAFT_721620</name>
</gene>